<keyword evidence="3" id="KW-1003">Cell membrane</keyword>
<dbReference type="Proteomes" id="UP000826271">
    <property type="component" value="Unassembled WGS sequence"/>
</dbReference>
<evidence type="ECO:0000256" key="3">
    <source>
        <dbReference type="ARBA" id="ARBA00022475"/>
    </source>
</evidence>
<dbReference type="GO" id="GO:0010215">
    <property type="term" value="P:cellulose microfibril organization"/>
    <property type="evidence" value="ECO:0007669"/>
    <property type="project" value="InterPro"/>
</dbReference>
<protein>
    <recommendedName>
        <fullName evidence="9">COBRA C-terminal domain-containing protein</fullName>
    </recommendedName>
</protein>
<sequence length="269" mass="29634">MGSRSSAQPWAFKSMATILNAGMYKLKSWKIFIGFQNQEILVSASNAVTVDSDTLPAPVGNGTTLAGYPQADLKTSVDTAGDLTQIQVQFELYGTQFVIRPPGYPMPRTIRLVNDGYKYPSPRHIGDQPPDREKDKDVGNLLYCCRNGTLFPNTMNETKSVSVFRLQYKCGPVIRVDDMVSPDPTGLQATSTAIASWQVVCNITRPKIRQARCCASYSAYYNESVIPCNTCACGCENTQRKCNPNAQALILPPETLLVPFENRTEKAVT</sequence>
<gene>
    <name evidence="10" type="ORF">BUALT_Bualt03G0073400</name>
</gene>
<dbReference type="GO" id="GO:0005886">
    <property type="term" value="C:plasma membrane"/>
    <property type="evidence" value="ECO:0007669"/>
    <property type="project" value="UniProtKB-SubCell"/>
</dbReference>
<keyword evidence="8" id="KW-0449">Lipoprotein</keyword>
<organism evidence="10 11">
    <name type="scientific">Buddleja alternifolia</name>
    <dbReference type="NCBI Taxonomy" id="168488"/>
    <lineage>
        <taxon>Eukaryota</taxon>
        <taxon>Viridiplantae</taxon>
        <taxon>Streptophyta</taxon>
        <taxon>Embryophyta</taxon>
        <taxon>Tracheophyta</taxon>
        <taxon>Spermatophyta</taxon>
        <taxon>Magnoliopsida</taxon>
        <taxon>eudicotyledons</taxon>
        <taxon>Gunneridae</taxon>
        <taxon>Pentapetalae</taxon>
        <taxon>asterids</taxon>
        <taxon>lamiids</taxon>
        <taxon>Lamiales</taxon>
        <taxon>Scrophulariaceae</taxon>
        <taxon>Buddlejeae</taxon>
        <taxon>Buddleja</taxon>
    </lineage>
</organism>
<keyword evidence="7" id="KW-0325">Glycoprotein</keyword>
<evidence type="ECO:0000313" key="10">
    <source>
        <dbReference type="EMBL" id="KAG8385709.1"/>
    </source>
</evidence>
<keyword evidence="4" id="KW-0336">GPI-anchor</keyword>
<keyword evidence="11" id="KW-1185">Reference proteome</keyword>
<accession>A0AAV6XRX6</accession>
<evidence type="ECO:0000256" key="6">
    <source>
        <dbReference type="ARBA" id="ARBA00023136"/>
    </source>
</evidence>
<evidence type="ECO:0000259" key="9">
    <source>
        <dbReference type="Pfam" id="PF25079"/>
    </source>
</evidence>
<comment type="similarity">
    <text evidence="2">Belongs to the COBRA family.</text>
</comment>
<dbReference type="EMBL" id="WHWC01000003">
    <property type="protein sequence ID" value="KAG8385709.1"/>
    <property type="molecule type" value="Genomic_DNA"/>
</dbReference>
<dbReference type="PANTHER" id="PTHR31052:SF12">
    <property type="entry name" value="COBRA-LIKE PROTEIN 7"/>
    <property type="match status" value="1"/>
</dbReference>
<evidence type="ECO:0000256" key="4">
    <source>
        <dbReference type="ARBA" id="ARBA00022622"/>
    </source>
</evidence>
<keyword evidence="5" id="KW-0732">Signal</keyword>
<comment type="subcellular location">
    <subcellularLocation>
        <location evidence="1">Cell membrane</location>
        <topology evidence="1">Lipid-anchor</topology>
        <topology evidence="1">GPI-anchor</topology>
    </subcellularLocation>
</comment>
<reference evidence="10" key="1">
    <citation type="submission" date="2019-10" db="EMBL/GenBank/DDBJ databases">
        <authorList>
            <person name="Zhang R."/>
            <person name="Pan Y."/>
            <person name="Wang J."/>
            <person name="Ma R."/>
            <person name="Yu S."/>
        </authorList>
    </citation>
    <scope>NUCLEOTIDE SEQUENCE</scope>
    <source>
        <strain evidence="10">LA-IB0</strain>
        <tissue evidence="10">Leaf</tissue>
    </source>
</reference>
<name>A0AAV6XRX6_9LAMI</name>
<comment type="caution">
    <text evidence="10">The sequence shown here is derived from an EMBL/GenBank/DDBJ whole genome shotgun (WGS) entry which is preliminary data.</text>
</comment>
<dbReference type="Pfam" id="PF04833">
    <property type="entry name" value="COBRA"/>
    <property type="match status" value="1"/>
</dbReference>
<dbReference type="InterPro" id="IPR006918">
    <property type="entry name" value="COBRA_pln"/>
</dbReference>
<dbReference type="GO" id="GO:0098552">
    <property type="term" value="C:side of membrane"/>
    <property type="evidence" value="ECO:0007669"/>
    <property type="project" value="UniProtKB-KW"/>
</dbReference>
<evidence type="ECO:0000256" key="2">
    <source>
        <dbReference type="ARBA" id="ARBA00005507"/>
    </source>
</evidence>
<proteinExistence type="inferred from homology"/>
<dbReference type="AlphaFoldDB" id="A0AAV6XRX6"/>
<dbReference type="Pfam" id="PF25079">
    <property type="entry name" value="COB_C"/>
    <property type="match status" value="1"/>
</dbReference>
<dbReference type="PANTHER" id="PTHR31052">
    <property type="entry name" value="COBRA-LIKE PROTEIN 7"/>
    <property type="match status" value="1"/>
</dbReference>
<evidence type="ECO:0000256" key="1">
    <source>
        <dbReference type="ARBA" id="ARBA00004609"/>
    </source>
</evidence>
<feature type="domain" description="COBRA C-terminal" evidence="9">
    <location>
        <begin position="212"/>
        <end position="268"/>
    </location>
</feature>
<evidence type="ECO:0000256" key="7">
    <source>
        <dbReference type="ARBA" id="ARBA00023180"/>
    </source>
</evidence>
<evidence type="ECO:0000313" key="11">
    <source>
        <dbReference type="Proteomes" id="UP000826271"/>
    </source>
</evidence>
<evidence type="ECO:0000256" key="5">
    <source>
        <dbReference type="ARBA" id="ARBA00022729"/>
    </source>
</evidence>
<keyword evidence="6" id="KW-0472">Membrane</keyword>
<dbReference type="InterPro" id="IPR056900">
    <property type="entry name" value="COB_C"/>
</dbReference>
<evidence type="ECO:0000256" key="8">
    <source>
        <dbReference type="ARBA" id="ARBA00023288"/>
    </source>
</evidence>